<evidence type="ECO:0000313" key="3">
    <source>
        <dbReference type="Proteomes" id="UP001370758"/>
    </source>
</evidence>
<dbReference type="AlphaFoldDB" id="A0AAV9WMF1"/>
<reference evidence="2 3" key="1">
    <citation type="submission" date="2023-08" db="EMBL/GenBank/DDBJ databases">
        <authorList>
            <person name="Palmer J.M."/>
        </authorList>
    </citation>
    <scope>NUCLEOTIDE SEQUENCE [LARGE SCALE GENOMIC DNA]</scope>
    <source>
        <strain evidence="2 3">TWF481</strain>
    </source>
</reference>
<gene>
    <name evidence="2" type="ORF">TWF481_000370</name>
</gene>
<name>A0AAV9WMF1_9PEZI</name>
<protein>
    <submittedName>
        <fullName evidence="2">Uncharacterized protein</fullName>
    </submittedName>
</protein>
<sequence length="132" mass="14316">MDPLSTFLRLVRETKRVWFPKDAPGAPDSGGGFGYKPELSALSKRRVLELNTNIRSRPNANMGAIGLTRNSGGAAELIGDNGARELHEDTARAELPVHPVELSGEPSGGTRSQFDSHILETEIERPGRSIKL</sequence>
<proteinExistence type="predicted"/>
<feature type="compositionally biased region" description="Basic and acidic residues" evidence="1">
    <location>
        <begin position="117"/>
        <end position="132"/>
    </location>
</feature>
<evidence type="ECO:0000256" key="1">
    <source>
        <dbReference type="SAM" id="MobiDB-lite"/>
    </source>
</evidence>
<organism evidence="2 3">
    <name type="scientific">Arthrobotrys musiformis</name>
    <dbReference type="NCBI Taxonomy" id="47236"/>
    <lineage>
        <taxon>Eukaryota</taxon>
        <taxon>Fungi</taxon>
        <taxon>Dikarya</taxon>
        <taxon>Ascomycota</taxon>
        <taxon>Pezizomycotina</taxon>
        <taxon>Orbiliomycetes</taxon>
        <taxon>Orbiliales</taxon>
        <taxon>Orbiliaceae</taxon>
        <taxon>Arthrobotrys</taxon>
    </lineage>
</organism>
<keyword evidence="3" id="KW-1185">Reference proteome</keyword>
<dbReference type="Proteomes" id="UP001370758">
    <property type="component" value="Unassembled WGS sequence"/>
</dbReference>
<accession>A0AAV9WMF1</accession>
<feature type="region of interest" description="Disordered" evidence="1">
    <location>
        <begin position="99"/>
        <end position="132"/>
    </location>
</feature>
<evidence type="ECO:0000313" key="2">
    <source>
        <dbReference type="EMBL" id="KAK6511454.1"/>
    </source>
</evidence>
<comment type="caution">
    <text evidence="2">The sequence shown here is derived from an EMBL/GenBank/DDBJ whole genome shotgun (WGS) entry which is preliminary data.</text>
</comment>
<dbReference type="EMBL" id="JAVHJL010000001">
    <property type="protein sequence ID" value="KAK6511454.1"/>
    <property type="molecule type" value="Genomic_DNA"/>
</dbReference>